<dbReference type="KEGG" id="aten:116298352"/>
<accession>A0A6P8ICD9</accession>
<gene>
    <name evidence="3" type="primary">LOC116298352</name>
</gene>
<feature type="transmembrane region" description="Helical" evidence="1">
    <location>
        <begin position="211"/>
        <end position="230"/>
    </location>
</feature>
<dbReference type="InterPro" id="IPR027417">
    <property type="entry name" value="P-loop_NTPase"/>
</dbReference>
<dbReference type="InterPro" id="IPR040632">
    <property type="entry name" value="Sulfotransfer_4"/>
</dbReference>
<dbReference type="Pfam" id="PF17784">
    <property type="entry name" value="Sulfotransfer_4"/>
    <property type="match status" value="1"/>
</dbReference>
<keyword evidence="1" id="KW-1133">Transmembrane helix</keyword>
<evidence type="ECO:0000313" key="3">
    <source>
        <dbReference type="RefSeq" id="XP_031562630.1"/>
    </source>
</evidence>
<dbReference type="OrthoDB" id="272681at2759"/>
<dbReference type="Gene3D" id="3.40.50.300">
    <property type="entry name" value="P-loop containing nucleotide triphosphate hydrolases"/>
    <property type="match status" value="1"/>
</dbReference>
<dbReference type="SUPFAM" id="SSF52540">
    <property type="entry name" value="P-loop containing nucleoside triphosphate hydrolases"/>
    <property type="match status" value="1"/>
</dbReference>
<keyword evidence="1" id="KW-0472">Membrane</keyword>
<evidence type="ECO:0000256" key="1">
    <source>
        <dbReference type="SAM" id="Phobius"/>
    </source>
</evidence>
<name>A0A6P8ICD9_ACTTE</name>
<keyword evidence="1" id="KW-0812">Transmembrane</keyword>
<dbReference type="Proteomes" id="UP000515163">
    <property type="component" value="Unplaced"/>
</dbReference>
<dbReference type="RefSeq" id="XP_031562630.1">
    <property type="nucleotide sequence ID" value="XM_031706770.1"/>
</dbReference>
<sequence>MKVICAGVSKTGTKSMAKALRILGYKTYDFVEQLQFFPDEFDDYFTYGKRPDFQAMFQDVDAVTDTPASILFEELFEIFPDAKVILTVRDNEQVWAKSYSEHLKLFTCWTWIYGYMFLGRKRFRVITSLDNALLGSRNPSSSLIHIKRYQLHNQRVQQIIPKDKLLVFNVKQGWKPLCEFLGRKVPDEQFPRANVGGQHAKSFLRHSFQKVLMIMAFLVLGVAIIVFLIIKKI</sequence>
<dbReference type="PANTHER" id="PTHR36978:SF4">
    <property type="entry name" value="P-LOOP CONTAINING NUCLEOSIDE TRIPHOSPHATE HYDROLASE PROTEIN"/>
    <property type="match status" value="1"/>
</dbReference>
<dbReference type="GeneID" id="116298352"/>
<dbReference type="AlphaFoldDB" id="A0A6P8ICD9"/>
<organism evidence="2 3">
    <name type="scientific">Actinia tenebrosa</name>
    <name type="common">Australian red waratah sea anemone</name>
    <dbReference type="NCBI Taxonomy" id="6105"/>
    <lineage>
        <taxon>Eukaryota</taxon>
        <taxon>Metazoa</taxon>
        <taxon>Cnidaria</taxon>
        <taxon>Anthozoa</taxon>
        <taxon>Hexacorallia</taxon>
        <taxon>Actiniaria</taxon>
        <taxon>Actiniidae</taxon>
        <taxon>Actinia</taxon>
    </lineage>
</organism>
<keyword evidence="2" id="KW-1185">Reference proteome</keyword>
<evidence type="ECO:0000313" key="2">
    <source>
        <dbReference type="Proteomes" id="UP000515163"/>
    </source>
</evidence>
<protein>
    <submittedName>
        <fullName evidence="3">Uncharacterized protein LOC116298352</fullName>
    </submittedName>
</protein>
<dbReference type="PANTHER" id="PTHR36978">
    <property type="entry name" value="P-LOOP CONTAINING NUCLEOTIDE TRIPHOSPHATE HYDROLASE"/>
    <property type="match status" value="1"/>
</dbReference>
<reference evidence="3" key="1">
    <citation type="submission" date="2025-08" db="UniProtKB">
        <authorList>
            <consortium name="RefSeq"/>
        </authorList>
    </citation>
    <scope>IDENTIFICATION</scope>
    <source>
        <tissue evidence="3">Tentacle</tissue>
    </source>
</reference>
<proteinExistence type="predicted"/>
<dbReference type="InParanoid" id="A0A6P8ICD9"/>